<dbReference type="PANTHER" id="PTHR46720:SF3">
    <property type="entry name" value="FAD-BINDING DOMAIN-CONTAINING PROTEIN-RELATED"/>
    <property type="match status" value="1"/>
</dbReference>
<proteinExistence type="predicted"/>
<dbReference type="SUPFAM" id="SSF54373">
    <property type="entry name" value="FAD-linked reductases, C-terminal domain"/>
    <property type="match status" value="1"/>
</dbReference>
<dbReference type="SUPFAM" id="SSF51905">
    <property type="entry name" value="FAD/NAD(P)-binding domain"/>
    <property type="match status" value="1"/>
</dbReference>
<comment type="caution">
    <text evidence="6">The sequence shown here is derived from an EMBL/GenBank/DDBJ whole genome shotgun (WGS) entry which is preliminary data.</text>
</comment>
<evidence type="ECO:0000256" key="4">
    <source>
        <dbReference type="SAM" id="Phobius"/>
    </source>
</evidence>
<dbReference type="PRINTS" id="PR00420">
    <property type="entry name" value="RNGMNOXGNASE"/>
</dbReference>
<keyword evidence="2" id="KW-0274">FAD</keyword>
<evidence type="ECO:0000259" key="5">
    <source>
        <dbReference type="Pfam" id="PF01494"/>
    </source>
</evidence>
<evidence type="ECO:0000313" key="6">
    <source>
        <dbReference type="EMBL" id="KAL0951681.1"/>
    </source>
</evidence>
<dbReference type="Gene3D" id="3.50.50.60">
    <property type="entry name" value="FAD/NAD(P)-binding domain"/>
    <property type="match status" value="1"/>
</dbReference>
<dbReference type="InterPro" id="IPR002938">
    <property type="entry name" value="FAD-bd"/>
</dbReference>
<dbReference type="PANTHER" id="PTHR46720">
    <property type="entry name" value="HYDROXYLASE, PUTATIVE (AFU_ORTHOLOGUE AFUA_3G01460)-RELATED"/>
    <property type="match status" value="1"/>
</dbReference>
<evidence type="ECO:0000256" key="1">
    <source>
        <dbReference type="ARBA" id="ARBA00022630"/>
    </source>
</evidence>
<keyword evidence="4" id="KW-0812">Transmembrane</keyword>
<feature type="transmembrane region" description="Helical" evidence="4">
    <location>
        <begin position="12"/>
        <end position="29"/>
    </location>
</feature>
<feature type="domain" description="FAD-binding" evidence="5">
    <location>
        <begin position="10"/>
        <end position="175"/>
    </location>
</feature>
<feature type="domain" description="FAD-binding" evidence="5">
    <location>
        <begin position="295"/>
        <end position="366"/>
    </location>
</feature>
<reference evidence="7" key="1">
    <citation type="submission" date="2024-06" db="EMBL/GenBank/DDBJ databases">
        <title>Multi-omics analyses provide insights into the biosynthesis of the anticancer antibiotic pleurotin in Hohenbuehelia grisea.</title>
        <authorList>
            <person name="Weaver J.A."/>
            <person name="Alberti F."/>
        </authorList>
    </citation>
    <scope>NUCLEOTIDE SEQUENCE [LARGE SCALE GENOMIC DNA]</scope>
    <source>
        <strain evidence="7">T-177</strain>
    </source>
</reference>
<dbReference type="Proteomes" id="UP001556367">
    <property type="component" value="Unassembled WGS sequence"/>
</dbReference>
<keyword evidence="1" id="KW-0285">Flavoprotein</keyword>
<keyword evidence="4" id="KW-0472">Membrane</keyword>
<gene>
    <name evidence="6" type="ORF">HGRIS_008360</name>
</gene>
<dbReference type="EMBL" id="JASNQZ010000011">
    <property type="protein sequence ID" value="KAL0951681.1"/>
    <property type="molecule type" value="Genomic_DNA"/>
</dbReference>
<keyword evidence="7" id="KW-1185">Reference proteome</keyword>
<sequence length="426" mass="46728">MTSTMPTKDFKVAIVGGGMCGLLCAYGLGRRGIQVDVFESAPQFGEVGAGVGLGPNAVRALTRMGVFEAVLKQSESPSAIFRAFRFVSGMNPHEIIYDYPALDTDKGLGIHRAAFLDAILNIIDRKVAHLNKRFVSVEESTSKRLILHFSDGTTHEADIIVGADGIKSTVRDFVTEEGEKPLKFSRTFAYRGLIPTDVARRAGVQSDLTLRPHCFVGKYKHIITFPIHLGRTINVVAFSTDHQTTFPDELPHPWVQAVTNEELMNDFQGWGSDVVSLLSCMHTPSRWSIHGLSPLSSYVRGKVVLIGDSAHAMLPHLGAGVGQGFEDTLLLCELLGHPETELSNIAEVLRTYSDIRAPRATMVLQGSANAGKVYESYAPDGYSFEEMQEKLDSIWHPVWHHNLDDDLNAAVISLQKRGVFAQPSIS</sequence>
<dbReference type="InterPro" id="IPR036188">
    <property type="entry name" value="FAD/NAD-bd_sf"/>
</dbReference>
<accession>A0ABR3J835</accession>
<evidence type="ECO:0000256" key="2">
    <source>
        <dbReference type="ARBA" id="ARBA00022827"/>
    </source>
</evidence>
<dbReference type="Pfam" id="PF01494">
    <property type="entry name" value="FAD_binding_3"/>
    <property type="match status" value="2"/>
</dbReference>
<keyword evidence="3" id="KW-0560">Oxidoreductase</keyword>
<organism evidence="6 7">
    <name type="scientific">Hohenbuehelia grisea</name>
    <dbReference type="NCBI Taxonomy" id="104357"/>
    <lineage>
        <taxon>Eukaryota</taxon>
        <taxon>Fungi</taxon>
        <taxon>Dikarya</taxon>
        <taxon>Basidiomycota</taxon>
        <taxon>Agaricomycotina</taxon>
        <taxon>Agaricomycetes</taxon>
        <taxon>Agaricomycetidae</taxon>
        <taxon>Agaricales</taxon>
        <taxon>Pleurotineae</taxon>
        <taxon>Pleurotaceae</taxon>
        <taxon>Hohenbuehelia</taxon>
    </lineage>
</organism>
<dbReference type="InterPro" id="IPR051104">
    <property type="entry name" value="FAD_monoxygenase"/>
</dbReference>
<evidence type="ECO:0000256" key="3">
    <source>
        <dbReference type="ARBA" id="ARBA00023002"/>
    </source>
</evidence>
<name>A0ABR3J835_9AGAR</name>
<protein>
    <recommendedName>
        <fullName evidence="5">FAD-binding domain-containing protein</fullName>
    </recommendedName>
</protein>
<evidence type="ECO:0000313" key="7">
    <source>
        <dbReference type="Proteomes" id="UP001556367"/>
    </source>
</evidence>
<keyword evidence="4" id="KW-1133">Transmembrane helix</keyword>